<dbReference type="FunFam" id="3.30.70.100:FF:000005">
    <property type="entry name" value="Copper-exporting P-type ATPase A"/>
    <property type="match status" value="1"/>
</dbReference>
<keyword evidence="12 17" id="KW-1133">Transmembrane helix</keyword>
<feature type="transmembrane region" description="Helical" evidence="17">
    <location>
        <begin position="96"/>
        <end position="115"/>
    </location>
</feature>
<dbReference type="GO" id="GO:0012505">
    <property type="term" value="C:endomembrane system"/>
    <property type="evidence" value="ECO:0007669"/>
    <property type="project" value="UniProtKB-SubCell"/>
</dbReference>
<keyword evidence="4" id="KW-0813">Transport</keyword>
<dbReference type="InterPro" id="IPR036412">
    <property type="entry name" value="HAD-like_sf"/>
</dbReference>
<evidence type="ECO:0000256" key="4">
    <source>
        <dbReference type="ARBA" id="ARBA00022448"/>
    </source>
</evidence>
<dbReference type="SUPFAM" id="SSF81653">
    <property type="entry name" value="Calcium ATPase, transduction domain A"/>
    <property type="match status" value="1"/>
</dbReference>
<dbReference type="GO" id="GO:0005524">
    <property type="term" value="F:ATP binding"/>
    <property type="evidence" value="ECO:0007669"/>
    <property type="project" value="UniProtKB-UniRule"/>
</dbReference>
<evidence type="ECO:0000313" key="19">
    <source>
        <dbReference type="EMBL" id="MCR2805519.1"/>
    </source>
</evidence>
<evidence type="ECO:0000256" key="15">
    <source>
        <dbReference type="ARBA" id="ARBA00023136"/>
    </source>
</evidence>
<feature type="transmembrane region" description="Helical" evidence="17">
    <location>
        <begin position="168"/>
        <end position="185"/>
    </location>
</feature>
<keyword evidence="5" id="KW-0597">Phosphoprotein</keyword>
<evidence type="ECO:0000256" key="16">
    <source>
        <dbReference type="ARBA" id="ARBA00049289"/>
    </source>
</evidence>
<evidence type="ECO:0000256" key="3">
    <source>
        <dbReference type="ARBA" id="ARBA00012517"/>
    </source>
</evidence>
<comment type="subcellular location">
    <subcellularLocation>
        <location evidence="17">Cell membrane</location>
    </subcellularLocation>
    <subcellularLocation>
        <location evidence="1">Endomembrane system</location>
        <topology evidence="1">Multi-pass membrane protein</topology>
    </subcellularLocation>
</comment>
<evidence type="ECO:0000256" key="2">
    <source>
        <dbReference type="ARBA" id="ARBA00006024"/>
    </source>
</evidence>
<dbReference type="InterPro" id="IPR023298">
    <property type="entry name" value="ATPase_P-typ_TM_dom_sf"/>
</dbReference>
<dbReference type="SFLD" id="SFLDF00027">
    <property type="entry name" value="p-type_atpase"/>
    <property type="match status" value="1"/>
</dbReference>
<dbReference type="Proteomes" id="UP001141950">
    <property type="component" value="Unassembled WGS sequence"/>
</dbReference>
<dbReference type="SUPFAM" id="SSF55008">
    <property type="entry name" value="HMA, heavy metal-associated domain"/>
    <property type="match status" value="1"/>
</dbReference>
<dbReference type="InterPro" id="IPR036163">
    <property type="entry name" value="HMA_dom_sf"/>
</dbReference>
<evidence type="ECO:0000256" key="1">
    <source>
        <dbReference type="ARBA" id="ARBA00004127"/>
    </source>
</evidence>
<organism evidence="19 20">
    <name type="scientific">Paenibacillus soyae</name>
    <dbReference type="NCBI Taxonomy" id="2969249"/>
    <lineage>
        <taxon>Bacteria</taxon>
        <taxon>Bacillati</taxon>
        <taxon>Bacillota</taxon>
        <taxon>Bacilli</taxon>
        <taxon>Bacillales</taxon>
        <taxon>Paenibacillaceae</taxon>
        <taxon>Paenibacillus</taxon>
    </lineage>
</organism>
<gene>
    <name evidence="19" type="ORF">NQZ67_16645</name>
</gene>
<dbReference type="InterPro" id="IPR001757">
    <property type="entry name" value="P_typ_ATPase"/>
</dbReference>
<keyword evidence="13" id="KW-0186">Copper</keyword>
<dbReference type="PANTHER" id="PTHR43520">
    <property type="entry name" value="ATP7, ISOFORM B"/>
    <property type="match status" value="1"/>
</dbReference>
<dbReference type="Gene3D" id="3.40.50.1000">
    <property type="entry name" value="HAD superfamily/HAD-like"/>
    <property type="match status" value="1"/>
</dbReference>
<evidence type="ECO:0000256" key="10">
    <source>
        <dbReference type="ARBA" id="ARBA00022840"/>
    </source>
</evidence>
<feature type="transmembrane region" description="Helical" evidence="17">
    <location>
        <begin position="135"/>
        <end position="161"/>
    </location>
</feature>
<dbReference type="EC" id="7.2.2.8" evidence="3"/>
<dbReference type="PROSITE" id="PS01047">
    <property type="entry name" value="HMA_1"/>
    <property type="match status" value="1"/>
</dbReference>
<keyword evidence="17" id="KW-1003">Cell membrane</keyword>
<dbReference type="InterPro" id="IPR017969">
    <property type="entry name" value="Heavy-metal-associated_CS"/>
</dbReference>
<keyword evidence="9" id="KW-0187">Copper transport</keyword>
<evidence type="ECO:0000259" key="18">
    <source>
        <dbReference type="PROSITE" id="PS50846"/>
    </source>
</evidence>
<dbReference type="RefSeq" id="WP_257448043.1">
    <property type="nucleotide sequence ID" value="NZ_JANIPJ010000012.1"/>
</dbReference>
<keyword evidence="20" id="KW-1185">Reference proteome</keyword>
<protein>
    <recommendedName>
        <fullName evidence="3">P-type Cu(+) transporter</fullName>
        <ecNumber evidence="3">7.2.2.8</ecNumber>
    </recommendedName>
</protein>
<dbReference type="PRINTS" id="PR00943">
    <property type="entry name" value="CUATPASE"/>
</dbReference>
<dbReference type="InterPro" id="IPR006121">
    <property type="entry name" value="HMA_dom"/>
</dbReference>
<comment type="catalytic activity">
    <reaction evidence="16">
        <text>Cu(+)(in) + ATP + H2O = Cu(+)(out) + ADP + phosphate + H(+)</text>
        <dbReference type="Rhea" id="RHEA:25792"/>
        <dbReference type="ChEBI" id="CHEBI:15377"/>
        <dbReference type="ChEBI" id="CHEBI:15378"/>
        <dbReference type="ChEBI" id="CHEBI:30616"/>
        <dbReference type="ChEBI" id="CHEBI:43474"/>
        <dbReference type="ChEBI" id="CHEBI:49552"/>
        <dbReference type="ChEBI" id="CHEBI:456216"/>
        <dbReference type="EC" id="7.2.2.8"/>
    </reaction>
</comment>
<dbReference type="NCBIfam" id="TIGR01511">
    <property type="entry name" value="ATPase-IB1_Cu"/>
    <property type="match status" value="1"/>
</dbReference>
<dbReference type="Pfam" id="PF00122">
    <property type="entry name" value="E1-E2_ATPase"/>
    <property type="match status" value="1"/>
</dbReference>
<dbReference type="PROSITE" id="PS50846">
    <property type="entry name" value="HMA_2"/>
    <property type="match status" value="1"/>
</dbReference>
<keyword evidence="10 17" id="KW-0067">ATP-binding</keyword>
<comment type="similarity">
    <text evidence="2 17">Belongs to the cation transport ATPase (P-type) (TC 3.A.3) family. Type IB subfamily.</text>
</comment>
<dbReference type="EMBL" id="JANIPJ010000012">
    <property type="protein sequence ID" value="MCR2805519.1"/>
    <property type="molecule type" value="Genomic_DNA"/>
</dbReference>
<proteinExistence type="inferred from homology"/>
<dbReference type="AlphaFoldDB" id="A0A9X2S9J8"/>
<evidence type="ECO:0000256" key="5">
    <source>
        <dbReference type="ARBA" id="ARBA00022553"/>
    </source>
</evidence>
<dbReference type="SFLD" id="SFLDG00002">
    <property type="entry name" value="C1.7:_P-type_atpase_like"/>
    <property type="match status" value="1"/>
</dbReference>
<dbReference type="InterPro" id="IPR023299">
    <property type="entry name" value="ATPase_P-typ_cyto_dom_N"/>
</dbReference>
<dbReference type="InterPro" id="IPR027256">
    <property type="entry name" value="P-typ_ATPase_IB"/>
</dbReference>
<dbReference type="NCBIfam" id="TIGR01494">
    <property type="entry name" value="ATPase_P-type"/>
    <property type="match status" value="1"/>
</dbReference>
<feature type="transmembrane region" description="Helical" evidence="17">
    <location>
        <begin position="700"/>
        <end position="717"/>
    </location>
</feature>
<dbReference type="Pfam" id="PF00403">
    <property type="entry name" value="HMA"/>
    <property type="match status" value="1"/>
</dbReference>
<evidence type="ECO:0000256" key="6">
    <source>
        <dbReference type="ARBA" id="ARBA00022692"/>
    </source>
</evidence>
<dbReference type="SUPFAM" id="SSF56784">
    <property type="entry name" value="HAD-like"/>
    <property type="match status" value="1"/>
</dbReference>
<dbReference type="GO" id="GO:0055070">
    <property type="term" value="P:copper ion homeostasis"/>
    <property type="evidence" value="ECO:0007669"/>
    <property type="project" value="TreeGrafter"/>
</dbReference>
<dbReference type="InterPro" id="IPR018303">
    <property type="entry name" value="ATPase_P-typ_P_site"/>
</dbReference>
<reference evidence="19" key="1">
    <citation type="submission" date="2022-08" db="EMBL/GenBank/DDBJ databases">
        <title>The genomic sequence of strain Paenibacillus sp. SCIV0701.</title>
        <authorList>
            <person name="Zhao H."/>
        </authorList>
    </citation>
    <scope>NUCLEOTIDE SEQUENCE</scope>
    <source>
        <strain evidence="19">SCIV0701</strain>
    </source>
</reference>
<dbReference type="InterPro" id="IPR023214">
    <property type="entry name" value="HAD_sf"/>
</dbReference>
<dbReference type="InterPro" id="IPR044492">
    <property type="entry name" value="P_typ_ATPase_HD_dom"/>
</dbReference>
<feature type="transmembrane region" description="Helical" evidence="17">
    <location>
        <begin position="357"/>
        <end position="379"/>
    </location>
</feature>
<evidence type="ECO:0000256" key="12">
    <source>
        <dbReference type="ARBA" id="ARBA00022989"/>
    </source>
</evidence>
<evidence type="ECO:0000256" key="7">
    <source>
        <dbReference type="ARBA" id="ARBA00022723"/>
    </source>
</evidence>
<dbReference type="Gene3D" id="3.30.70.100">
    <property type="match status" value="1"/>
</dbReference>
<dbReference type="GO" id="GO:0140581">
    <property type="term" value="F:P-type monovalent copper transporter activity"/>
    <property type="evidence" value="ECO:0007669"/>
    <property type="project" value="UniProtKB-EC"/>
</dbReference>
<name>A0A9X2S9J8_9BACL</name>
<dbReference type="Gene3D" id="1.20.1110.10">
    <property type="entry name" value="Calcium-transporting ATPase, transmembrane domain"/>
    <property type="match status" value="1"/>
</dbReference>
<evidence type="ECO:0000256" key="9">
    <source>
        <dbReference type="ARBA" id="ARBA00022796"/>
    </source>
</evidence>
<dbReference type="GO" id="GO:0005886">
    <property type="term" value="C:plasma membrane"/>
    <property type="evidence" value="ECO:0007669"/>
    <property type="project" value="UniProtKB-SubCell"/>
</dbReference>
<feature type="domain" description="HMA" evidence="18">
    <location>
        <begin position="14"/>
        <end position="80"/>
    </location>
</feature>
<keyword evidence="7 17" id="KW-0479">Metal-binding</keyword>
<feature type="transmembrane region" description="Helical" evidence="17">
    <location>
        <begin position="205"/>
        <end position="223"/>
    </location>
</feature>
<dbReference type="NCBIfam" id="TIGR01525">
    <property type="entry name" value="ATPase-IB_hvy"/>
    <property type="match status" value="1"/>
</dbReference>
<dbReference type="SUPFAM" id="SSF81665">
    <property type="entry name" value="Calcium ATPase, transmembrane domain M"/>
    <property type="match status" value="1"/>
</dbReference>
<keyword evidence="6 17" id="KW-0812">Transmembrane</keyword>
<dbReference type="PANTHER" id="PTHR43520:SF8">
    <property type="entry name" value="P-TYPE CU(+) TRANSPORTER"/>
    <property type="match status" value="1"/>
</dbReference>
<dbReference type="GO" id="GO:0043682">
    <property type="term" value="F:P-type divalent copper transporter activity"/>
    <property type="evidence" value="ECO:0007669"/>
    <property type="project" value="TreeGrafter"/>
</dbReference>
<dbReference type="InterPro" id="IPR008250">
    <property type="entry name" value="ATPase_P-typ_transduc_dom_A_sf"/>
</dbReference>
<comment type="caution">
    <text evidence="19">The sequence shown here is derived from an EMBL/GenBank/DDBJ whole genome shotgun (WGS) entry which is preliminary data.</text>
</comment>
<dbReference type="GO" id="GO:0005507">
    <property type="term" value="F:copper ion binding"/>
    <property type="evidence" value="ECO:0007669"/>
    <property type="project" value="TreeGrafter"/>
</dbReference>
<dbReference type="SFLD" id="SFLDS00003">
    <property type="entry name" value="Haloacid_Dehalogenase"/>
    <property type="match status" value="1"/>
</dbReference>
<keyword evidence="15 17" id="KW-0472">Membrane</keyword>
<dbReference type="CDD" id="cd00371">
    <property type="entry name" value="HMA"/>
    <property type="match status" value="1"/>
</dbReference>
<keyword evidence="11" id="KW-1278">Translocase</keyword>
<evidence type="ECO:0000256" key="13">
    <source>
        <dbReference type="ARBA" id="ARBA00023008"/>
    </source>
</evidence>
<dbReference type="InterPro" id="IPR059000">
    <property type="entry name" value="ATPase_P-type_domA"/>
</dbReference>
<evidence type="ECO:0000256" key="8">
    <source>
        <dbReference type="ARBA" id="ARBA00022741"/>
    </source>
</evidence>
<dbReference type="GO" id="GO:0016887">
    <property type="term" value="F:ATP hydrolysis activity"/>
    <property type="evidence" value="ECO:0007669"/>
    <property type="project" value="InterPro"/>
</dbReference>
<dbReference type="Gene3D" id="2.70.150.10">
    <property type="entry name" value="Calcium-transporting ATPase, cytoplasmic transduction domain A"/>
    <property type="match status" value="1"/>
</dbReference>
<evidence type="ECO:0000256" key="14">
    <source>
        <dbReference type="ARBA" id="ARBA00023065"/>
    </source>
</evidence>
<accession>A0A9X2S9J8</accession>
<keyword evidence="14" id="KW-0406">Ion transport</keyword>
<dbReference type="PRINTS" id="PR00119">
    <property type="entry name" value="CATATPASE"/>
</dbReference>
<dbReference type="PROSITE" id="PS00154">
    <property type="entry name" value="ATPASE_E1_E2"/>
    <property type="match status" value="1"/>
</dbReference>
<evidence type="ECO:0000313" key="20">
    <source>
        <dbReference type="Proteomes" id="UP001141950"/>
    </source>
</evidence>
<evidence type="ECO:0000256" key="11">
    <source>
        <dbReference type="ARBA" id="ARBA00022967"/>
    </source>
</evidence>
<feature type="transmembrane region" description="Helical" evidence="17">
    <location>
        <begin position="385"/>
        <end position="414"/>
    </location>
</feature>
<sequence length="755" mass="79683">MVALAENPHTEAGLELDFTIQGMSCAACAARIEKALGRMDGVTEVAVSFPLRTAWVQVKEGAVSKEQLAEKVGTLGFTAKLNETAQTGLRRERAWLLIRLIASLLLTLPLLASMTEHLPALEGVHALLPELLFKPGLQLLLATIIQFVIGMPFYFGAYYAIRQRSANMDVLVVIGTTAAYLYSHYVVFRDGLESFLSGVSHGSALYFETSAVVMTAILLGKYIETAASLKAQHESLGFEQLRVQSAVVERAGQISELRTEFVREGDIVYVEPHGLIPVDGVIRFGESMADEALLTGESAAVAKRAGDTVWAGTRNGPGRLVVATGAAGHDTMLSRIQELVLQGQRAKSSLQSQVDAAASWFVPVMLAVSVATFLAWGLFADPGNWGHASLCAIAVLLAACPCALGLAAPISLVIASGRLAKRGIVAKEAGAVERLARVNVMLLDKTGTLTEGKPKVTYAGGGPAGRSYLLRLAAALEAESSHPLAVAIREEATRHGIIVPKAERLNDEAGGGVAGYINGGYAAIGNERFVRKLGTAGLEEVRSMAAKREALGETVLYAALQGKCIGIVAFADTLKKDAAAMTAELGRLGVRTVMATGDHAAPAGAVAQAIGIGDVHASMLPETKLSLVEKWKRDGKRVAMAGDGWNDAPALAASDVGIAMGNGTYGALNAGHITLLFSRLPAIPEAIRLSRLTIRNIRQNLVFALVYNAIIIPFAAIGLLQPWMAGTAMALSSVSVVTNAIRLKSRLERAKESGS</sequence>
<evidence type="ECO:0000256" key="17">
    <source>
        <dbReference type="RuleBase" id="RU362081"/>
    </source>
</evidence>
<dbReference type="Pfam" id="PF00702">
    <property type="entry name" value="Hydrolase"/>
    <property type="match status" value="1"/>
</dbReference>
<keyword evidence="8 17" id="KW-0547">Nucleotide-binding</keyword>
<dbReference type="Gene3D" id="3.40.1110.10">
    <property type="entry name" value="Calcium-transporting ATPase, cytoplasmic domain N"/>
    <property type="match status" value="1"/>
</dbReference>